<feature type="transmembrane region" description="Helical" evidence="1">
    <location>
        <begin position="142"/>
        <end position="161"/>
    </location>
</feature>
<name>A0A7M2X587_9BACT</name>
<protein>
    <submittedName>
        <fullName evidence="2">Uncharacterized protein</fullName>
    </submittedName>
</protein>
<organism evidence="2 3">
    <name type="scientific">Humisphaera borealis</name>
    <dbReference type="NCBI Taxonomy" id="2807512"/>
    <lineage>
        <taxon>Bacteria</taxon>
        <taxon>Pseudomonadati</taxon>
        <taxon>Planctomycetota</taxon>
        <taxon>Phycisphaerae</taxon>
        <taxon>Tepidisphaerales</taxon>
        <taxon>Tepidisphaeraceae</taxon>
        <taxon>Humisphaera</taxon>
    </lineage>
</organism>
<feature type="transmembrane region" description="Helical" evidence="1">
    <location>
        <begin position="48"/>
        <end position="72"/>
    </location>
</feature>
<reference evidence="2 3" key="1">
    <citation type="submission" date="2020-10" db="EMBL/GenBank/DDBJ databases">
        <title>Wide distribution of Phycisphaera-like planctomycetes from WD2101 soil group in peatlands and genome analysis of the first cultivated representative.</title>
        <authorList>
            <person name="Dedysh S.N."/>
            <person name="Beletsky A.V."/>
            <person name="Ivanova A."/>
            <person name="Kulichevskaya I.S."/>
            <person name="Suzina N.E."/>
            <person name="Philippov D.A."/>
            <person name="Rakitin A.L."/>
            <person name="Mardanov A.V."/>
            <person name="Ravin N.V."/>
        </authorList>
    </citation>
    <scope>NUCLEOTIDE SEQUENCE [LARGE SCALE GENOMIC DNA]</scope>
    <source>
        <strain evidence="2 3">M1803</strain>
    </source>
</reference>
<evidence type="ECO:0000313" key="3">
    <source>
        <dbReference type="Proteomes" id="UP000593765"/>
    </source>
</evidence>
<evidence type="ECO:0000256" key="1">
    <source>
        <dbReference type="SAM" id="Phobius"/>
    </source>
</evidence>
<keyword evidence="1" id="KW-1133">Transmembrane helix</keyword>
<gene>
    <name evidence="2" type="ORF">IPV69_12985</name>
</gene>
<dbReference type="KEGG" id="hbs:IPV69_12985"/>
<keyword evidence="1" id="KW-0812">Transmembrane</keyword>
<dbReference type="EMBL" id="CP063458">
    <property type="protein sequence ID" value="QOV92211.1"/>
    <property type="molecule type" value="Genomic_DNA"/>
</dbReference>
<proteinExistence type="predicted"/>
<dbReference type="AlphaFoldDB" id="A0A7M2X587"/>
<keyword evidence="3" id="KW-1185">Reference proteome</keyword>
<dbReference type="Proteomes" id="UP000593765">
    <property type="component" value="Chromosome"/>
</dbReference>
<accession>A0A7M2X587</accession>
<evidence type="ECO:0000313" key="2">
    <source>
        <dbReference type="EMBL" id="QOV92211.1"/>
    </source>
</evidence>
<sequence>MFKIILLCIAAAVLYGILHDQITARICVEYFTIGHPPVFATKDPTLLGLGWGIIATWWVGLGLGVPLSITARAGSCPKLSTSQLVAPLSITLAIVGVLAIVAGLVGRSAASGGSVWLLEPLASRVPADRHVDFLTALWAHSASYLAGFIGGIVLCVWTLIVRSRASRRIAQPPRPS</sequence>
<feature type="transmembrane region" description="Helical" evidence="1">
    <location>
        <begin position="84"/>
        <end position="106"/>
    </location>
</feature>
<keyword evidence="1" id="KW-0472">Membrane</keyword>